<dbReference type="EMBL" id="RWJN01000251">
    <property type="protein sequence ID" value="TCD64184.1"/>
    <property type="molecule type" value="Genomic_DNA"/>
</dbReference>
<dbReference type="GO" id="GO:0019441">
    <property type="term" value="P:L-tryptophan catabolic process to kynurenine"/>
    <property type="evidence" value="ECO:0007669"/>
    <property type="project" value="InterPro"/>
</dbReference>
<sequence>MTSQLPSFDQLPKFEHLTGCAWGVWGKDDQLGTVNLLTEKVVAEAAKEIKTGKTVCLNWPINFPAKPLFNRKTPSVRSFVIVPDKSQNDDEIFINTQSGSQWDGLKHYGIPKHAIFYNNTPADDIHKGELLFHDPASVDAHSRRLGIQNWAQHGIVGRGVFLDMVKYYTAGGSKPLPYDPWTTHAVPASDLKACAKQQGVTFKQGDILIIREGFMARYLSATSQERNGLADKPEAFAGIKQDEDMKRFLWDNHFAAIASDQPAIERWPAPEGTPYLHEV</sequence>
<evidence type="ECO:0008006" key="4">
    <source>
        <dbReference type="Google" id="ProtNLM"/>
    </source>
</evidence>
<comment type="caution">
    <text evidence="2">The sequence shown here is derived from an EMBL/GenBank/DDBJ whole genome shotgun (WGS) entry which is preliminary data.</text>
</comment>
<dbReference type="Proteomes" id="UP000292702">
    <property type="component" value="Unassembled WGS sequence"/>
</dbReference>
<dbReference type="SUPFAM" id="SSF102198">
    <property type="entry name" value="Putative cyclase"/>
    <property type="match status" value="1"/>
</dbReference>
<dbReference type="OrthoDB" id="5396at2759"/>
<dbReference type="STRING" id="92696.A0A4R0RP73"/>
<dbReference type="PANTHER" id="PTHR34861">
    <property type="match status" value="1"/>
</dbReference>
<gene>
    <name evidence="2" type="ORF">EIP91_004459</name>
</gene>
<name>A0A4R0RP73_9APHY</name>
<evidence type="ECO:0000313" key="2">
    <source>
        <dbReference type="EMBL" id="TCD64184.1"/>
    </source>
</evidence>
<dbReference type="Gene3D" id="3.50.30.50">
    <property type="entry name" value="Putative cyclase"/>
    <property type="match status" value="1"/>
</dbReference>
<evidence type="ECO:0000256" key="1">
    <source>
        <dbReference type="ARBA" id="ARBA00007865"/>
    </source>
</evidence>
<protein>
    <recommendedName>
        <fullName evidence="4">Cyclase</fullName>
    </recommendedName>
</protein>
<organism evidence="2 3">
    <name type="scientific">Steccherinum ochraceum</name>
    <dbReference type="NCBI Taxonomy" id="92696"/>
    <lineage>
        <taxon>Eukaryota</taxon>
        <taxon>Fungi</taxon>
        <taxon>Dikarya</taxon>
        <taxon>Basidiomycota</taxon>
        <taxon>Agaricomycotina</taxon>
        <taxon>Agaricomycetes</taxon>
        <taxon>Polyporales</taxon>
        <taxon>Steccherinaceae</taxon>
        <taxon>Steccherinum</taxon>
    </lineage>
</organism>
<dbReference type="PANTHER" id="PTHR34861:SF10">
    <property type="entry name" value="CYCLASE"/>
    <property type="match status" value="1"/>
</dbReference>
<keyword evidence="3" id="KW-1185">Reference proteome</keyword>
<evidence type="ECO:0000313" key="3">
    <source>
        <dbReference type="Proteomes" id="UP000292702"/>
    </source>
</evidence>
<proteinExistence type="inferred from homology"/>
<dbReference type="Pfam" id="PF04199">
    <property type="entry name" value="Cyclase"/>
    <property type="match status" value="1"/>
</dbReference>
<dbReference type="GO" id="GO:0004061">
    <property type="term" value="F:arylformamidase activity"/>
    <property type="evidence" value="ECO:0007669"/>
    <property type="project" value="InterPro"/>
</dbReference>
<dbReference type="InterPro" id="IPR007325">
    <property type="entry name" value="KFase/CYL"/>
</dbReference>
<dbReference type="AlphaFoldDB" id="A0A4R0RP73"/>
<accession>A0A4R0RP73</accession>
<reference evidence="2 3" key="1">
    <citation type="submission" date="2018-11" db="EMBL/GenBank/DDBJ databases">
        <title>Genome assembly of Steccherinum ochraceum LE-BIN_3174, the white-rot fungus of the Steccherinaceae family (The Residual Polyporoid clade, Polyporales, Basidiomycota).</title>
        <authorList>
            <person name="Fedorova T.V."/>
            <person name="Glazunova O.A."/>
            <person name="Landesman E.O."/>
            <person name="Moiseenko K.V."/>
            <person name="Psurtseva N.V."/>
            <person name="Savinova O.S."/>
            <person name="Shakhova N.V."/>
            <person name="Tyazhelova T.V."/>
            <person name="Vasina D.V."/>
        </authorList>
    </citation>
    <scope>NUCLEOTIDE SEQUENCE [LARGE SCALE GENOMIC DNA]</scope>
    <source>
        <strain evidence="2 3">LE-BIN_3174</strain>
    </source>
</reference>
<dbReference type="InterPro" id="IPR037175">
    <property type="entry name" value="KFase_sf"/>
</dbReference>
<comment type="similarity">
    <text evidence="1">Belongs to the Cyclase 1 superfamily.</text>
</comment>